<feature type="compositionally biased region" description="Basic and acidic residues" evidence="2">
    <location>
        <begin position="45"/>
        <end position="57"/>
    </location>
</feature>
<feature type="coiled-coil region" evidence="1">
    <location>
        <begin position="911"/>
        <end position="945"/>
    </location>
</feature>
<feature type="compositionally biased region" description="Basic and acidic residues" evidence="2">
    <location>
        <begin position="373"/>
        <end position="386"/>
    </location>
</feature>
<dbReference type="SMART" id="SM00167">
    <property type="entry name" value="VPS9"/>
    <property type="match status" value="1"/>
</dbReference>
<feature type="region of interest" description="Disordered" evidence="2">
    <location>
        <begin position="454"/>
        <end position="514"/>
    </location>
</feature>
<dbReference type="STRING" id="670386.D3BAP2"/>
<feature type="region of interest" description="Disordered" evidence="2">
    <location>
        <begin position="884"/>
        <end position="906"/>
    </location>
</feature>
<gene>
    <name evidence="4" type="ORF">PPL_05620</name>
</gene>
<feature type="compositionally biased region" description="Low complexity" evidence="2">
    <location>
        <begin position="387"/>
        <end position="406"/>
    </location>
</feature>
<dbReference type="Gene3D" id="1.20.1050.80">
    <property type="entry name" value="VPS9 domain"/>
    <property type="match status" value="1"/>
</dbReference>
<protein>
    <submittedName>
        <fullName evidence="4">Vacuolar sorting protein 9 domain-containing protein</fullName>
    </submittedName>
</protein>
<dbReference type="OMA" id="YEHFLSK"/>
<dbReference type="Proteomes" id="UP000001396">
    <property type="component" value="Unassembled WGS sequence"/>
</dbReference>
<feature type="compositionally biased region" description="Polar residues" evidence="2">
    <location>
        <begin position="64"/>
        <end position="76"/>
    </location>
</feature>
<dbReference type="EMBL" id="ADBJ01000025">
    <property type="protein sequence ID" value="EFA81629.1"/>
    <property type="molecule type" value="Genomic_DNA"/>
</dbReference>
<dbReference type="PANTHER" id="PTHR23101">
    <property type="entry name" value="RAB GDP/GTP EXCHANGE FACTOR"/>
    <property type="match status" value="1"/>
</dbReference>
<dbReference type="InterPro" id="IPR037191">
    <property type="entry name" value="VPS9_dom_sf"/>
</dbReference>
<feature type="domain" description="VPS9" evidence="3">
    <location>
        <begin position="626"/>
        <end position="763"/>
    </location>
</feature>
<evidence type="ECO:0000313" key="5">
    <source>
        <dbReference type="Proteomes" id="UP000001396"/>
    </source>
</evidence>
<feature type="compositionally biased region" description="Low complexity" evidence="2">
    <location>
        <begin position="128"/>
        <end position="141"/>
    </location>
</feature>
<comment type="caution">
    <text evidence="4">The sequence shown here is derived from an EMBL/GenBank/DDBJ whole genome shotgun (WGS) entry which is preliminary data.</text>
</comment>
<dbReference type="GO" id="GO:0005829">
    <property type="term" value="C:cytosol"/>
    <property type="evidence" value="ECO:0007669"/>
    <property type="project" value="TreeGrafter"/>
</dbReference>
<dbReference type="GeneID" id="31361104"/>
<feature type="compositionally biased region" description="Low complexity" evidence="2">
    <location>
        <begin position="77"/>
        <end position="88"/>
    </location>
</feature>
<feature type="compositionally biased region" description="Low complexity" evidence="2">
    <location>
        <begin position="886"/>
        <end position="906"/>
    </location>
</feature>
<feature type="compositionally biased region" description="Acidic residues" evidence="2">
    <location>
        <begin position="102"/>
        <end position="112"/>
    </location>
</feature>
<dbReference type="InParanoid" id="D3BAP2"/>
<proteinExistence type="predicted"/>
<feature type="compositionally biased region" description="Basic and acidic residues" evidence="2">
    <location>
        <begin position="482"/>
        <end position="492"/>
    </location>
</feature>
<dbReference type="GO" id="GO:0005085">
    <property type="term" value="F:guanyl-nucleotide exchange factor activity"/>
    <property type="evidence" value="ECO:0007669"/>
    <property type="project" value="InterPro"/>
</dbReference>
<evidence type="ECO:0000313" key="4">
    <source>
        <dbReference type="EMBL" id="EFA81629.1"/>
    </source>
</evidence>
<feature type="compositionally biased region" description="Low complexity" evidence="2">
    <location>
        <begin position="782"/>
        <end position="796"/>
    </location>
</feature>
<feature type="region of interest" description="Disordered" evidence="2">
    <location>
        <begin position="1"/>
        <end position="141"/>
    </location>
</feature>
<dbReference type="AlphaFoldDB" id="D3BAP2"/>
<dbReference type="InterPro" id="IPR041545">
    <property type="entry name" value="DUF5601"/>
</dbReference>
<feature type="compositionally biased region" description="Low complexity" evidence="2">
    <location>
        <begin position="315"/>
        <end position="366"/>
    </location>
</feature>
<dbReference type="Pfam" id="PF02204">
    <property type="entry name" value="VPS9"/>
    <property type="match status" value="1"/>
</dbReference>
<keyword evidence="1" id="KW-0175">Coiled coil</keyword>
<dbReference type="FunCoup" id="D3BAP2">
    <property type="interactions" value="2"/>
</dbReference>
<feature type="region of interest" description="Disordered" evidence="2">
    <location>
        <begin position="418"/>
        <end position="439"/>
    </location>
</feature>
<evidence type="ECO:0000256" key="1">
    <source>
        <dbReference type="SAM" id="Coils"/>
    </source>
</evidence>
<dbReference type="InterPro" id="IPR045046">
    <property type="entry name" value="Vps9-like"/>
</dbReference>
<dbReference type="SUPFAM" id="SSF109993">
    <property type="entry name" value="VPS9 domain"/>
    <property type="match status" value="1"/>
</dbReference>
<feature type="compositionally biased region" description="Low complexity" evidence="2">
    <location>
        <begin position="13"/>
        <end position="27"/>
    </location>
</feature>
<feature type="region of interest" description="Disordered" evidence="2">
    <location>
        <begin position="172"/>
        <end position="215"/>
    </location>
</feature>
<dbReference type="InterPro" id="IPR003123">
    <property type="entry name" value="VPS9"/>
</dbReference>
<feature type="compositionally biased region" description="Polar residues" evidence="2">
    <location>
        <begin position="89"/>
        <end position="98"/>
    </location>
</feature>
<organism evidence="4 5">
    <name type="scientific">Heterostelium pallidum (strain ATCC 26659 / Pp 5 / PN500)</name>
    <name type="common">Cellular slime mold</name>
    <name type="synonym">Polysphondylium pallidum</name>
    <dbReference type="NCBI Taxonomy" id="670386"/>
    <lineage>
        <taxon>Eukaryota</taxon>
        <taxon>Amoebozoa</taxon>
        <taxon>Evosea</taxon>
        <taxon>Eumycetozoa</taxon>
        <taxon>Dictyostelia</taxon>
        <taxon>Acytosteliales</taxon>
        <taxon>Acytosteliaceae</taxon>
        <taxon>Heterostelium</taxon>
    </lineage>
</organism>
<keyword evidence="5" id="KW-1185">Reference proteome</keyword>
<dbReference type="Gene3D" id="1.10.246.120">
    <property type="match status" value="1"/>
</dbReference>
<name>D3BAP2_HETP5</name>
<dbReference type="PROSITE" id="PS51205">
    <property type="entry name" value="VPS9"/>
    <property type="match status" value="1"/>
</dbReference>
<dbReference type="RefSeq" id="XP_020433746.1">
    <property type="nucleotide sequence ID" value="XM_020576497.1"/>
</dbReference>
<dbReference type="Pfam" id="PF18151">
    <property type="entry name" value="DUF5601"/>
    <property type="match status" value="1"/>
</dbReference>
<reference evidence="4 5" key="1">
    <citation type="journal article" date="2011" name="Genome Res.">
        <title>Phylogeny-wide analysis of social amoeba genomes highlights ancient origins for complex intercellular communication.</title>
        <authorList>
            <person name="Heidel A.J."/>
            <person name="Lawal H.M."/>
            <person name="Felder M."/>
            <person name="Schilde C."/>
            <person name="Helps N.R."/>
            <person name="Tunggal B."/>
            <person name="Rivero F."/>
            <person name="John U."/>
            <person name="Schleicher M."/>
            <person name="Eichinger L."/>
            <person name="Platzer M."/>
            <person name="Noegel A.A."/>
            <person name="Schaap P."/>
            <person name="Gloeckner G."/>
        </authorList>
    </citation>
    <scope>NUCLEOTIDE SEQUENCE [LARGE SCALE GENOMIC DNA]</scope>
    <source>
        <strain evidence="5">ATCC 26659 / Pp 5 / PN500</strain>
    </source>
</reference>
<dbReference type="GO" id="GO:0016192">
    <property type="term" value="P:vesicle-mediated transport"/>
    <property type="evidence" value="ECO:0007669"/>
    <property type="project" value="InterPro"/>
</dbReference>
<evidence type="ECO:0000259" key="3">
    <source>
        <dbReference type="PROSITE" id="PS51205"/>
    </source>
</evidence>
<dbReference type="PANTHER" id="PTHR23101:SF52">
    <property type="entry name" value="VACUOLAR SORTING PROTEIN 9 DOMAIN-CONTAINING PROTEIN"/>
    <property type="match status" value="1"/>
</dbReference>
<feature type="region of interest" description="Disordered" evidence="2">
    <location>
        <begin position="315"/>
        <end position="406"/>
    </location>
</feature>
<feature type="compositionally biased region" description="Basic and acidic residues" evidence="2">
    <location>
        <begin position="28"/>
        <end position="38"/>
    </location>
</feature>
<evidence type="ECO:0000256" key="2">
    <source>
        <dbReference type="SAM" id="MobiDB-lite"/>
    </source>
</evidence>
<dbReference type="GO" id="GO:0030139">
    <property type="term" value="C:endocytic vesicle"/>
    <property type="evidence" value="ECO:0007669"/>
    <property type="project" value="TreeGrafter"/>
</dbReference>
<feature type="compositionally biased region" description="Low complexity" evidence="2">
    <location>
        <begin position="174"/>
        <end position="208"/>
    </location>
</feature>
<sequence length="1009" mass="110744">MISNNEEILSPATTTTTTTTPTNNNDNNDIKSNEDSKDSTLILVEQKEELVNEKDSSSDEENILKNTSNNSSLTDISSVSSQHSSLASIDSNSPIQSHNTKEEEEEEEEEVQVESKDSIQLEDDGLQTTTTTSSSSSLLSTKTIETTTTTTIKSTNELSLDFLDDLQLTEPNLTSTSTSSTTATSTITTTTTTEESSKSSIPISASSENLMGTSPKPSSYVVVQPTIAILPEPELIETASMSSVSSTTINNNNNSSSSSSSISTTVIATESNSSTSKEQALKSPQLIMAMPTTPVVSHHQRSLSTSAAITTTSLLSSNSYSPTSSSSSLPSLTMSSSTSSLPSVVSPSTSTVTNNNNNNNNNNKTSFIKRIFRRDTSKTSVIKEETSPSTSSTPANSLPVSPTVTSSTATATATATAASNVNSNTTTTSSSNNPTISVSSTVKENEVSLFNSLSNLLTPGDKSKSAPPTPDYKKQQQQQQLKDQETSAKPKPEPFSLQYSESSQIPISFSTPSSPLGNVQPKDFAKLIELSEPYSYESFLEKLDSATNIKSSIDSFVSKLKNRKVANDDLREALMDFVSNMMHSLSSDSHWENASDEEYTYTTHHLQQYVIEKIYDYVFRSTDDDIEKDESLHKMIVKLHFVEPAHLEIPPETCSEAMWQEAGQFLAKINITKSCRHKMMYIVKSCKSILNHLSANSGESHGADSLLPHLIYVVLKYNPQYLNSNVTFISKFSDNSDSEALYYMTQLIAVIYFIENINADSLKIDKKEYNLWMSGSNPLDPTSTSNTKSSSGSLTSSGGGGGEKSTPKTSVFDDGALASLAEMFPDCHTQYLIDCITYIDTKHKHKSPKHQLSPSDLVNRVTNMIAEHQGYLQVNQSTYPMSLTDSNNNNNNNNNTNNSNNTINENIPPSMIFLQQLLDQKESEITKLQQQTHKDKLEIKDLQKKLLLQQDNNQKDSNNNNNNQTIHNSVNMNQFSFETTNIDNLKYSDIPLLLDQYKLMFKLLSQQQQ</sequence>
<dbReference type="GO" id="GO:0031267">
    <property type="term" value="F:small GTPase binding"/>
    <property type="evidence" value="ECO:0007669"/>
    <property type="project" value="TreeGrafter"/>
</dbReference>
<feature type="region of interest" description="Disordered" evidence="2">
    <location>
        <begin position="779"/>
        <end position="809"/>
    </location>
</feature>
<feature type="compositionally biased region" description="Polar residues" evidence="2">
    <location>
        <begin position="497"/>
        <end position="514"/>
    </location>
</feature>
<accession>D3BAP2</accession>